<feature type="compositionally biased region" description="Basic and acidic residues" evidence="1">
    <location>
        <begin position="453"/>
        <end position="469"/>
    </location>
</feature>
<feature type="region of interest" description="Disordered" evidence="1">
    <location>
        <begin position="187"/>
        <end position="339"/>
    </location>
</feature>
<feature type="compositionally biased region" description="Basic residues" evidence="1">
    <location>
        <begin position="224"/>
        <end position="257"/>
    </location>
</feature>
<organism evidence="2 3">
    <name type="scientific">Zea mays</name>
    <name type="common">Maize</name>
    <dbReference type="NCBI Taxonomy" id="4577"/>
    <lineage>
        <taxon>Eukaryota</taxon>
        <taxon>Viridiplantae</taxon>
        <taxon>Streptophyta</taxon>
        <taxon>Embryophyta</taxon>
        <taxon>Tracheophyta</taxon>
        <taxon>Spermatophyta</taxon>
        <taxon>Magnoliopsida</taxon>
        <taxon>Liliopsida</taxon>
        <taxon>Poales</taxon>
        <taxon>Poaceae</taxon>
        <taxon>PACMAD clade</taxon>
        <taxon>Panicoideae</taxon>
        <taxon>Andropogonodae</taxon>
        <taxon>Andropogoneae</taxon>
        <taxon>Tripsacinae</taxon>
        <taxon>Zea</taxon>
    </lineage>
</organism>
<dbReference type="AlphaFoldDB" id="A0A804MWB6"/>
<proteinExistence type="predicted"/>
<gene>
    <name evidence="2" type="primary">LOC100285665</name>
</gene>
<feature type="region of interest" description="Disordered" evidence="1">
    <location>
        <begin position="103"/>
        <end position="140"/>
    </location>
</feature>
<feature type="region of interest" description="Disordered" evidence="1">
    <location>
        <begin position="614"/>
        <end position="678"/>
    </location>
</feature>
<feature type="compositionally biased region" description="Basic and acidic residues" evidence="1">
    <location>
        <begin position="667"/>
        <end position="678"/>
    </location>
</feature>
<feature type="region of interest" description="Disordered" evidence="1">
    <location>
        <begin position="448"/>
        <end position="475"/>
    </location>
</feature>
<feature type="region of interest" description="Disordered" evidence="1">
    <location>
        <begin position="533"/>
        <end position="579"/>
    </location>
</feature>
<dbReference type="Gramene" id="Zm00001eb116610_T001">
    <property type="protein sequence ID" value="Zm00001eb116610_P001"/>
    <property type="gene ID" value="Zm00001eb116610"/>
</dbReference>
<keyword evidence="3" id="KW-1185">Reference proteome</keyword>
<reference evidence="2" key="2">
    <citation type="submission" date="2019-07" db="EMBL/GenBank/DDBJ databases">
        <authorList>
            <person name="Seetharam A."/>
            <person name="Woodhouse M."/>
            <person name="Cannon E."/>
        </authorList>
    </citation>
    <scope>NUCLEOTIDE SEQUENCE [LARGE SCALE GENOMIC DNA]</scope>
    <source>
        <strain evidence="2">cv. B73</strain>
    </source>
</reference>
<dbReference type="FunCoup" id="A0A804MWB6">
    <property type="interactions" value="257"/>
</dbReference>
<name>A0A804MWB6_MAIZE</name>
<evidence type="ECO:0000256" key="1">
    <source>
        <dbReference type="SAM" id="MobiDB-lite"/>
    </source>
</evidence>
<evidence type="ECO:0000313" key="2">
    <source>
        <dbReference type="EnsemblPlants" id="Zm00001eb116610_P001"/>
    </source>
</evidence>
<feature type="region of interest" description="Disordered" evidence="1">
    <location>
        <begin position="412"/>
        <end position="436"/>
    </location>
</feature>
<feature type="compositionally biased region" description="Basic and acidic residues" evidence="1">
    <location>
        <begin position="323"/>
        <end position="334"/>
    </location>
</feature>
<feature type="compositionally biased region" description="Basic and acidic residues" evidence="1">
    <location>
        <begin position="285"/>
        <end position="305"/>
    </location>
</feature>
<dbReference type="Proteomes" id="UP000007305">
    <property type="component" value="Chromosome 2"/>
</dbReference>
<accession>A0A804MWB6</accession>
<feature type="compositionally biased region" description="Basic and acidic residues" evidence="1">
    <location>
        <begin position="614"/>
        <end position="655"/>
    </location>
</feature>
<evidence type="ECO:0000313" key="3">
    <source>
        <dbReference type="Proteomes" id="UP000007305"/>
    </source>
</evidence>
<feature type="compositionally biased region" description="Basic and acidic residues" evidence="1">
    <location>
        <begin position="187"/>
        <end position="208"/>
    </location>
</feature>
<feature type="compositionally biased region" description="Basic residues" evidence="1">
    <location>
        <begin position="110"/>
        <end position="123"/>
    </location>
</feature>
<reference evidence="3" key="1">
    <citation type="submission" date="2015-12" db="EMBL/GenBank/DDBJ databases">
        <title>Update maize B73 reference genome by single molecule sequencing technologies.</title>
        <authorList>
            <consortium name="Maize Genome Sequencing Project"/>
            <person name="Ware D."/>
        </authorList>
    </citation>
    <scope>NUCLEOTIDE SEQUENCE [LARGE SCALE GENOMIC DNA]</scope>
    <source>
        <strain evidence="3">cv. B73</strain>
    </source>
</reference>
<dbReference type="EnsemblPlants" id="Zm00001eb116610_T001">
    <property type="protein sequence ID" value="Zm00001eb116610_P001"/>
    <property type="gene ID" value="Zm00001eb116610"/>
</dbReference>
<feature type="compositionally biased region" description="Basic and acidic residues" evidence="1">
    <location>
        <begin position="412"/>
        <end position="426"/>
    </location>
</feature>
<sequence length="678" mass="76756">MDWTGRQWKRTRRLFLGYLNLKGNKGRSSRVNATKKYYIHMYMYTPPVVVPDHAFPLPLTTSRLPAVGRRLLPLLLLPFLVDRQAPVPPRALVSVPEPRVYVAPVERPRPPHQHQRHQRADHRGRRDDQERPPVALHPEADPAAAALLRGRRVVEPPRHAHVQDVGAHGAGHAAQVVERGVVLEPEHLRDDGEHQRPLRAEAEPDDHRRRVQGPRRAQRDQHVPRARQRQHARQQQRPRHAVPGQRRLRGVARRHAPRVVPDADQGHERVDAPGGVAQRLADLPHVVDRRQRPAHAADCRHEQHQHVHAHQRLQDRVVLPTSRRTEHGPHAPTERRRRRRRRRRRLLLCFLAGVRCRRGDDGRRRRVGRVELALPVDLVLLLDDDAEGHEEEDEQRRGGHAVRGAGEGHLLLHHDHDEEEARQRDGEVEEAEEGVGVGARLLPAAATAARVRHVPDGVDEHDGHRRGEPGDEEDQRLGVVAAVQGQVQLRVHGAAEADEALEDAEHHPAAVGEVLDAGHQRAGVGERLRVGAHEEVEAHEPQRRRRGAPGHGQVHHEVPGQVHGGAHGQHHPRRGHLVDEPREDAQVGAEVLEEGHGVERALVVPERRLERAGVAPEDVRRAGRRHDEQAREHRQPPPREHLPREPARQDHAERVPRRRRRRPAAARVEHHGGEATGS</sequence>
<dbReference type="InParanoid" id="A0A804MWB6"/>
<protein>
    <submittedName>
        <fullName evidence="2">Uncharacterized protein</fullName>
    </submittedName>
</protein>
<reference evidence="2" key="3">
    <citation type="submission" date="2021-05" db="UniProtKB">
        <authorList>
            <consortium name="EnsemblPlants"/>
        </authorList>
    </citation>
    <scope>IDENTIFICATION</scope>
    <source>
        <strain evidence="2">cv. B73</strain>
    </source>
</reference>